<proteinExistence type="predicted"/>
<dbReference type="EMBL" id="QXFT01001212">
    <property type="protein sequence ID" value="KAE9325277.1"/>
    <property type="molecule type" value="Genomic_DNA"/>
</dbReference>
<comment type="caution">
    <text evidence="3">The sequence shown here is derived from an EMBL/GenBank/DDBJ whole genome shotgun (WGS) entry which is preliminary data.</text>
</comment>
<reference evidence="5 7" key="1">
    <citation type="submission" date="2018-09" db="EMBL/GenBank/DDBJ databases">
        <title>Genomic investigation of the strawberry pathogen Phytophthora fragariae indicates pathogenicity is determined by transcriptional variation in three key races.</title>
        <authorList>
            <person name="Adams T.M."/>
            <person name="Armitage A.D."/>
            <person name="Sobczyk M.K."/>
            <person name="Bates H.J."/>
            <person name="Dunwell J.M."/>
            <person name="Nellist C.F."/>
            <person name="Harrison R.J."/>
        </authorList>
    </citation>
    <scope>NUCLEOTIDE SEQUENCE [LARGE SCALE GENOMIC DNA]</scope>
    <source>
        <strain evidence="3 5">SCRP249</strain>
        <strain evidence="2 7">SCRP324</strain>
        <strain evidence="4 6">SCRP333</strain>
    </source>
</reference>
<dbReference type="InterPro" id="IPR015813">
    <property type="entry name" value="Pyrv/PenolPyrv_kinase-like_dom"/>
</dbReference>
<dbReference type="Pfam" id="PF02896">
    <property type="entry name" value="PEP-utilizers_C"/>
    <property type="match status" value="1"/>
</dbReference>
<evidence type="ECO:0000313" key="6">
    <source>
        <dbReference type="Proteomes" id="UP000434957"/>
    </source>
</evidence>
<dbReference type="PANTHER" id="PTHR22931:SF9">
    <property type="entry name" value="PYRUVATE, PHOSPHATE DIKINASE 1, CHLOROPLASTIC"/>
    <property type="match status" value="1"/>
</dbReference>
<dbReference type="Gene3D" id="3.20.20.60">
    <property type="entry name" value="Phosphoenolpyruvate-binding domains"/>
    <property type="match status" value="1"/>
</dbReference>
<dbReference type="EMBL" id="QXFU01001219">
    <property type="protein sequence ID" value="KAE9007566.1"/>
    <property type="molecule type" value="Genomic_DNA"/>
</dbReference>
<evidence type="ECO:0000313" key="2">
    <source>
        <dbReference type="EMBL" id="KAE9007566.1"/>
    </source>
</evidence>
<dbReference type="InterPro" id="IPR000121">
    <property type="entry name" value="PEP_util_C"/>
</dbReference>
<accession>A0A6A3LAX3</accession>
<gene>
    <name evidence="3" type="ORF">PR001_g14713</name>
    <name evidence="2" type="ORF">PR002_g16161</name>
    <name evidence="4" type="ORF">PR003_g16517</name>
</gene>
<dbReference type="Proteomes" id="UP000429607">
    <property type="component" value="Unassembled WGS sequence"/>
</dbReference>
<dbReference type="Proteomes" id="UP000434957">
    <property type="component" value="Unassembled WGS sequence"/>
</dbReference>
<evidence type="ECO:0000313" key="4">
    <source>
        <dbReference type="EMBL" id="KAE9325277.1"/>
    </source>
</evidence>
<dbReference type="InterPro" id="IPR040442">
    <property type="entry name" value="Pyrv_kinase-like_dom_sf"/>
</dbReference>
<name>A0A6A3LAX3_9STRA</name>
<protein>
    <recommendedName>
        <fullName evidence="1">PEP-utilising enzyme C-terminal domain-containing protein</fullName>
    </recommendedName>
</protein>
<dbReference type="PANTHER" id="PTHR22931">
    <property type="entry name" value="PHOSPHOENOLPYRUVATE DIKINASE-RELATED"/>
    <property type="match status" value="1"/>
</dbReference>
<dbReference type="SUPFAM" id="SSF51621">
    <property type="entry name" value="Phosphoenolpyruvate/pyruvate domain"/>
    <property type="match status" value="1"/>
</dbReference>
<keyword evidence="6" id="KW-1185">Reference proteome</keyword>
<evidence type="ECO:0000313" key="3">
    <source>
        <dbReference type="EMBL" id="KAE9016199.1"/>
    </source>
</evidence>
<evidence type="ECO:0000313" key="7">
    <source>
        <dbReference type="Proteomes" id="UP000435112"/>
    </source>
</evidence>
<dbReference type="InterPro" id="IPR010121">
    <property type="entry name" value="Pyruvate_phosphate_dikinase"/>
</dbReference>
<dbReference type="EMBL" id="QXFV01001069">
    <property type="protein sequence ID" value="KAE9016199.1"/>
    <property type="molecule type" value="Genomic_DNA"/>
</dbReference>
<feature type="domain" description="PEP-utilising enzyme C-terminal" evidence="1">
    <location>
        <begin position="24"/>
        <end position="72"/>
    </location>
</feature>
<organism evidence="3 5">
    <name type="scientific">Phytophthora rubi</name>
    <dbReference type="NCBI Taxonomy" id="129364"/>
    <lineage>
        <taxon>Eukaryota</taxon>
        <taxon>Sar</taxon>
        <taxon>Stramenopiles</taxon>
        <taxon>Oomycota</taxon>
        <taxon>Peronosporomycetes</taxon>
        <taxon>Peronosporales</taxon>
        <taxon>Peronosporaceae</taxon>
        <taxon>Phytophthora</taxon>
    </lineage>
</organism>
<dbReference type="Proteomes" id="UP000435112">
    <property type="component" value="Unassembled WGS sequence"/>
</dbReference>
<dbReference type="GO" id="GO:0050242">
    <property type="term" value="F:pyruvate, phosphate dikinase activity"/>
    <property type="evidence" value="ECO:0007669"/>
    <property type="project" value="InterPro"/>
</dbReference>
<dbReference type="OrthoDB" id="90957at2759"/>
<evidence type="ECO:0000259" key="1">
    <source>
        <dbReference type="Pfam" id="PF02896"/>
    </source>
</evidence>
<dbReference type="AlphaFoldDB" id="A0A6A3LAX3"/>
<evidence type="ECO:0000313" key="5">
    <source>
        <dbReference type="Proteomes" id="UP000429607"/>
    </source>
</evidence>
<sequence>MDVKVAGDGISAHPHIMILLLGKSFDYKVGTMIKVPHGALQPGTLAEVAEFYSFGTNDLTQMTLGTSRDDDKAKFL</sequence>